<reference evidence="2 3" key="1">
    <citation type="journal article" date="2017" name="Int. J. Syst. Evol. Microbiol.">
        <title>Roseitalea porphyridii gen. nov., sp. nov., isolated from a red alga, and reclassification of Hoeflea suaedae Chung et al. 2013 as Pseudohoeflea suaedae gen. nov., comb. nov.</title>
        <authorList>
            <person name="Hyeon J.W."/>
            <person name="Jeong S.E."/>
            <person name="Baek K."/>
            <person name="Jeon C.O."/>
        </authorList>
    </citation>
    <scope>NUCLEOTIDE SEQUENCE [LARGE SCALE GENOMIC DNA]</scope>
    <source>
        <strain evidence="2 3">MA7-20</strain>
    </source>
</reference>
<accession>A0A4P6V103</accession>
<keyword evidence="1" id="KW-1133">Transmembrane helix</keyword>
<dbReference type="GeneID" id="90766679"/>
<organism evidence="2 3">
    <name type="scientific">Roseitalea porphyridii</name>
    <dbReference type="NCBI Taxonomy" id="1852022"/>
    <lineage>
        <taxon>Bacteria</taxon>
        <taxon>Pseudomonadati</taxon>
        <taxon>Pseudomonadota</taxon>
        <taxon>Alphaproteobacteria</taxon>
        <taxon>Hyphomicrobiales</taxon>
        <taxon>Ahrensiaceae</taxon>
        <taxon>Roseitalea</taxon>
    </lineage>
</organism>
<keyword evidence="1" id="KW-0812">Transmembrane</keyword>
<dbReference type="Pfam" id="PF07386">
    <property type="entry name" value="DUF1499"/>
    <property type="match status" value="1"/>
</dbReference>
<dbReference type="EMBL" id="CP036532">
    <property type="protein sequence ID" value="QBK30040.1"/>
    <property type="molecule type" value="Genomic_DNA"/>
</dbReference>
<evidence type="ECO:0000256" key="1">
    <source>
        <dbReference type="SAM" id="Phobius"/>
    </source>
</evidence>
<dbReference type="AlphaFoldDB" id="A0A4P6V103"/>
<gene>
    <name evidence="2" type="ORF">E0E05_05160</name>
</gene>
<proteinExistence type="predicted"/>
<evidence type="ECO:0000313" key="2">
    <source>
        <dbReference type="EMBL" id="QBK30040.1"/>
    </source>
</evidence>
<dbReference type="Proteomes" id="UP000293719">
    <property type="component" value="Chromosome"/>
</dbReference>
<evidence type="ECO:0000313" key="3">
    <source>
        <dbReference type="Proteomes" id="UP000293719"/>
    </source>
</evidence>
<protein>
    <submittedName>
        <fullName evidence="2">DUF1499 domain-containing protein</fullName>
    </submittedName>
</protein>
<dbReference type="RefSeq" id="WP_131615745.1">
    <property type="nucleotide sequence ID" value="NZ_CP036532.1"/>
</dbReference>
<feature type="transmembrane region" description="Helical" evidence="1">
    <location>
        <begin position="86"/>
        <end position="107"/>
    </location>
</feature>
<feature type="transmembrane region" description="Helical" evidence="1">
    <location>
        <begin position="47"/>
        <end position="74"/>
    </location>
</feature>
<keyword evidence="1" id="KW-0472">Membrane</keyword>
<name>A0A4P6V103_9HYPH</name>
<keyword evidence="3" id="KW-1185">Reference proteome</keyword>
<dbReference type="OrthoDB" id="1523552at2"/>
<feature type="transmembrane region" description="Helical" evidence="1">
    <location>
        <begin position="20"/>
        <end position="41"/>
    </location>
</feature>
<dbReference type="KEGG" id="rpod:E0E05_05160"/>
<sequence length="257" mass="27939">MLLLTADLPSRRESRSARAALSLAVFLPVLAGLSILAHRGGVIDTRAFLILIALCGLICLSGLGLIAFGLRSLWTHGTRGGRRLSWALFLFMPFIVLYLVAALAYLVRPTLADVSTDLINPPLFASEMRTSGANASALVAGRLQDGYPDILGVRFKAPLDATREVITQVAADMGWRRVRQRGRIGADNDLFIEYEHRTPVLAMPVDIVIRATDEGETTFVDIRARMPDVPHDLGVSAGLIARFMADLDYAMIGIAEP</sequence>
<dbReference type="InterPro" id="IPR010865">
    <property type="entry name" value="DUF1499"/>
</dbReference>